<feature type="compositionally biased region" description="Polar residues" evidence="1">
    <location>
        <begin position="618"/>
        <end position="629"/>
    </location>
</feature>
<organism evidence="2 3">
    <name type="scientific">Naematelia encephala</name>
    <dbReference type="NCBI Taxonomy" id="71784"/>
    <lineage>
        <taxon>Eukaryota</taxon>
        <taxon>Fungi</taxon>
        <taxon>Dikarya</taxon>
        <taxon>Basidiomycota</taxon>
        <taxon>Agaricomycotina</taxon>
        <taxon>Tremellomycetes</taxon>
        <taxon>Tremellales</taxon>
        <taxon>Naemateliaceae</taxon>
        <taxon>Naematelia</taxon>
    </lineage>
</organism>
<feature type="compositionally biased region" description="Basic and acidic residues" evidence="1">
    <location>
        <begin position="551"/>
        <end position="573"/>
    </location>
</feature>
<protein>
    <submittedName>
        <fullName evidence="2">Uncharacterized protein</fullName>
    </submittedName>
</protein>
<dbReference type="AlphaFoldDB" id="A0A1Y2BLV6"/>
<name>A0A1Y2BLV6_9TREE</name>
<sequence length="673" mass="76191">MSIEAISNVLKDQGDIRQEFINLLSMNLSRSSRKKIKEKLTFLDQLVVPHWVIAAQLLPSKSKDSNISEDNTFVKKGENYEIPTREDNLTRNLRNDQPWEFWKGNRKEEILTELTRPFSGKVPDPRISDAFFLSNWVDSMQTLLDLTITLIETGDKTKYNGDVANALLLGSRFWHKENQRVTEALKTFRTHFDRLPRDCQHIIKSWNDIRLIGNDNLARVSTSMLQKRQALNQMYDDNGEQFISRSTMLMERCLTLHSNAAQTSWLPTFLRGSPYRNMMSSLPTGLYGVASKEYRSSMQTNGAGNEKTRLWAKLILHAKDLEAMNTIPNARTWTTNTTGRIVRNTLYFPANTTRWMVRKTRNSARHTTRVVHKMLKAARNTARGIARQALYSATSTTRLMVRKTRNSARHTTKVVHKKLNSARSTTRGIARKTFNSARDHTWRAVRNTITSTKTAMFSANHTARSYIYNPVVGSTKSSLNWTRESAKSFTRSALNRSRQAANWANNTARGTYTGTISEIKHLWKGSKNANKAMTASTELQVVGSKQMTHLESNDEMHQSADSDDETRRSGHEESEGDETEYETANSENEDEPVRSIDTSNAQSIDTDLTPDGQDSMVHVSTSEVGSQDSTGEEEANDAYSNNPKRLIDALDLAGSGKPPLRQPSSRSLESLLP</sequence>
<dbReference type="EMBL" id="MCFC01000001">
    <property type="protein sequence ID" value="ORY35764.1"/>
    <property type="molecule type" value="Genomic_DNA"/>
</dbReference>
<feature type="region of interest" description="Disordered" evidence="1">
    <location>
        <begin position="549"/>
        <end position="673"/>
    </location>
</feature>
<evidence type="ECO:0000313" key="2">
    <source>
        <dbReference type="EMBL" id="ORY35764.1"/>
    </source>
</evidence>
<reference evidence="2 3" key="1">
    <citation type="submission" date="2016-07" db="EMBL/GenBank/DDBJ databases">
        <title>Pervasive Adenine N6-methylation of Active Genes in Fungi.</title>
        <authorList>
            <consortium name="DOE Joint Genome Institute"/>
            <person name="Mondo S.J."/>
            <person name="Dannebaum R.O."/>
            <person name="Kuo R.C."/>
            <person name="Labutti K."/>
            <person name="Haridas S."/>
            <person name="Kuo A."/>
            <person name="Salamov A."/>
            <person name="Ahrendt S.R."/>
            <person name="Lipzen A."/>
            <person name="Sullivan W."/>
            <person name="Andreopoulos W.B."/>
            <person name="Clum A."/>
            <person name="Lindquist E."/>
            <person name="Daum C."/>
            <person name="Ramamoorthy G.K."/>
            <person name="Gryganskyi A."/>
            <person name="Culley D."/>
            <person name="Magnuson J.K."/>
            <person name="James T.Y."/>
            <person name="O'Malley M.A."/>
            <person name="Stajich J.E."/>
            <person name="Spatafora J.W."/>
            <person name="Visel A."/>
            <person name="Grigoriev I.V."/>
        </authorList>
    </citation>
    <scope>NUCLEOTIDE SEQUENCE [LARGE SCALE GENOMIC DNA]</scope>
    <source>
        <strain evidence="2 3">68-887.2</strain>
    </source>
</reference>
<gene>
    <name evidence="2" type="ORF">BCR39DRAFT_555897</name>
</gene>
<comment type="caution">
    <text evidence="2">The sequence shown here is derived from an EMBL/GenBank/DDBJ whole genome shotgun (WGS) entry which is preliminary data.</text>
</comment>
<evidence type="ECO:0000256" key="1">
    <source>
        <dbReference type="SAM" id="MobiDB-lite"/>
    </source>
</evidence>
<dbReference type="InParanoid" id="A0A1Y2BLV6"/>
<feature type="compositionally biased region" description="Polar residues" evidence="1">
    <location>
        <begin position="662"/>
        <end position="673"/>
    </location>
</feature>
<proteinExistence type="predicted"/>
<evidence type="ECO:0000313" key="3">
    <source>
        <dbReference type="Proteomes" id="UP000193986"/>
    </source>
</evidence>
<keyword evidence="3" id="KW-1185">Reference proteome</keyword>
<feature type="compositionally biased region" description="Polar residues" evidence="1">
    <location>
        <begin position="596"/>
        <end position="606"/>
    </location>
</feature>
<accession>A0A1Y2BLV6</accession>
<dbReference type="Proteomes" id="UP000193986">
    <property type="component" value="Unassembled WGS sequence"/>
</dbReference>